<proteinExistence type="predicted"/>
<dbReference type="EMBL" id="CAIIXF020000008">
    <property type="protein sequence ID" value="CAH1791002.1"/>
    <property type="molecule type" value="Genomic_DNA"/>
</dbReference>
<accession>A0A8J1U2S5</accession>
<feature type="compositionally biased region" description="Low complexity" evidence="1">
    <location>
        <begin position="203"/>
        <end position="215"/>
    </location>
</feature>
<evidence type="ECO:0000313" key="4">
    <source>
        <dbReference type="EMBL" id="CAH1791002.1"/>
    </source>
</evidence>
<organism evidence="4 5">
    <name type="scientific">Owenia fusiformis</name>
    <name type="common">Polychaete worm</name>
    <dbReference type="NCBI Taxonomy" id="6347"/>
    <lineage>
        <taxon>Eukaryota</taxon>
        <taxon>Metazoa</taxon>
        <taxon>Spiralia</taxon>
        <taxon>Lophotrochozoa</taxon>
        <taxon>Annelida</taxon>
        <taxon>Polychaeta</taxon>
        <taxon>Sedentaria</taxon>
        <taxon>Canalipalpata</taxon>
        <taxon>Sabellida</taxon>
        <taxon>Oweniida</taxon>
        <taxon>Oweniidae</taxon>
        <taxon>Owenia</taxon>
    </lineage>
</organism>
<feature type="compositionally biased region" description="Polar residues" evidence="1">
    <location>
        <begin position="216"/>
        <end position="226"/>
    </location>
</feature>
<protein>
    <submittedName>
        <fullName evidence="4">Uncharacterized protein</fullName>
    </submittedName>
</protein>
<keyword evidence="2" id="KW-0812">Transmembrane</keyword>
<evidence type="ECO:0000256" key="3">
    <source>
        <dbReference type="SAM" id="SignalP"/>
    </source>
</evidence>
<reference evidence="4" key="1">
    <citation type="submission" date="2022-03" db="EMBL/GenBank/DDBJ databases">
        <authorList>
            <person name="Martin C."/>
        </authorList>
    </citation>
    <scope>NUCLEOTIDE SEQUENCE</scope>
</reference>
<feature type="chain" id="PRO_5043792620" evidence="3">
    <location>
        <begin position="27"/>
        <end position="236"/>
    </location>
</feature>
<dbReference type="Proteomes" id="UP000749559">
    <property type="component" value="Unassembled WGS sequence"/>
</dbReference>
<keyword evidence="5" id="KW-1185">Reference proteome</keyword>
<feature type="compositionally biased region" description="Basic and acidic residues" evidence="1">
    <location>
        <begin position="227"/>
        <end position="236"/>
    </location>
</feature>
<keyword evidence="2" id="KW-1133">Transmembrane helix</keyword>
<name>A0A8J1U2S5_OWEFU</name>
<keyword evidence="2" id="KW-0472">Membrane</keyword>
<feature type="signal peptide" evidence="3">
    <location>
        <begin position="1"/>
        <end position="26"/>
    </location>
</feature>
<feature type="transmembrane region" description="Helical" evidence="2">
    <location>
        <begin position="115"/>
        <end position="140"/>
    </location>
</feature>
<comment type="caution">
    <text evidence="4">The sequence shown here is derived from an EMBL/GenBank/DDBJ whole genome shotgun (WGS) entry which is preliminary data.</text>
</comment>
<evidence type="ECO:0000256" key="2">
    <source>
        <dbReference type="SAM" id="Phobius"/>
    </source>
</evidence>
<evidence type="ECO:0000256" key="1">
    <source>
        <dbReference type="SAM" id="MobiDB-lite"/>
    </source>
</evidence>
<keyword evidence="3" id="KW-0732">Signal</keyword>
<evidence type="ECO:0000313" key="5">
    <source>
        <dbReference type="Proteomes" id="UP000749559"/>
    </source>
</evidence>
<dbReference type="AlphaFoldDB" id="A0A8J1U2S5"/>
<gene>
    <name evidence="4" type="ORF">OFUS_LOCUS16144</name>
</gene>
<sequence length="236" mass="27040">MRSNAAIVGAVMLCMVLTISPHLALADNVNSKNDNTDAWVMECGKSKTECDLRNSFCEEKMDKCSSCPDFCEEWRIKGNIRLQQQCYQICSVWMYLNQERKIQESQMSFSEMLHYATQMSTILLTVMAIVACFVITLYFINKRNQENEQMRCEQRLLTEKGEKPQLATVELHNITLEDEVPYTTQHHQHGTSREPLLPQQCASSTNQSTTSVNSSEPETTLKQSPNPREDSQNLQQ</sequence>
<feature type="region of interest" description="Disordered" evidence="1">
    <location>
        <begin position="183"/>
        <end position="236"/>
    </location>
</feature>